<dbReference type="EMBL" id="JAGRRH010000020">
    <property type="protein sequence ID" value="KAG7348092.1"/>
    <property type="molecule type" value="Genomic_DNA"/>
</dbReference>
<organism evidence="1 2">
    <name type="scientific">Nitzschia inconspicua</name>
    <dbReference type="NCBI Taxonomy" id="303405"/>
    <lineage>
        <taxon>Eukaryota</taxon>
        <taxon>Sar</taxon>
        <taxon>Stramenopiles</taxon>
        <taxon>Ochrophyta</taxon>
        <taxon>Bacillariophyta</taxon>
        <taxon>Bacillariophyceae</taxon>
        <taxon>Bacillariophycidae</taxon>
        <taxon>Bacillariales</taxon>
        <taxon>Bacillariaceae</taxon>
        <taxon>Nitzschia</taxon>
    </lineage>
</organism>
<proteinExistence type="predicted"/>
<keyword evidence="2" id="KW-1185">Reference proteome</keyword>
<dbReference type="Proteomes" id="UP000693970">
    <property type="component" value="Unassembled WGS sequence"/>
</dbReference>
<dbReference type="AlphaFoldDB" id="A0A9K3KQL1"/>
<reference evidence="1" key="1">
    <citation type="journal article" date="2021" name="Sci. Rep.">
        <title>Diploid genomic architecture of Nitzschia inconspicua, an elite biomass production diatom.</title>
        <authorList>
            <person name="Oliver A."/>
            <person name="Podell S."/>
            <person name="Pinowska A."/>
            <person name="Traller J.C."/>
            <person name="Smith S.R."/>
            <person name="McClure R."/>
            <person name="Beliaev A."/>
            <person name="Bohutskyi P."/>
            <person name="Hill E.A."/>
            <person name="Rabines A."/>
            <person name="Zheng H."/>
            <person name="Allen L.Z."/>
            <person name="Kuo A."/>
            <person name="Grigoriev I.V."/>
            <person name="Allen A.E."/>
            <person name="Hazlebeck D."/>
            <person name="Allen E.E."/>
        </authorList>
    </citation>
    <scope>NUCLEOTIDE SEQUENCE</scope>
    <source>
        <strain evidence="1">Hildebrandi</strain>
    </source>
</reference>
<comment type="caution">
    <text evidence="1">The sequence shown here is derived from an EMBL/GenBank/DDBJ whole genome shotgun (WGS) entry which is preliminary data.</text>
</comment>
<protein>
    <submittedName>
        <fullName evidence="1">Uncharacterized protein</fullName>
    </submittedName>
</protein>
<accession>A0A9K3KQL1</accession>
<evidence type="ECO:0000313" key="2">
    <source>
        <dbReference type="Proteomes" id="UP000693970"/>
    </source>
</evidence>
<name>A0A9K3KQL1_9STRA</name>
<evidence type="ECO:0000313" key="1">
    <source>
        <dbReference type="EMBL" id="KAG7348092.1"/>
    </source>
</evidence>
<gene>
    <name evidence="1" type="ORF">IV203_016797</name>
</gene>
<reference evidence="1" key="2">
    <citation type="submission" date="2021-04" db="EMBL/GenBank/DDBJ databases">
        <authorList>
            <person name="Podell S."/>
        </authorList>
    </citation>
    <scope>NUCLEOTIDE SEQUENCE</scope>
    <source>
        <strain evidence="1">Hildebrandi</strain>
    </source>
</reference>
<sequence length="72" mass="7984">MQFSLSLEAIISLTSEWDTSSVLRHLSFTCRPPLTLRFSPTSTTSNNIFVQGSALCVLGTLYSRFSYCSLLS</sequence>